<sequence>MSHRIVAVILTVFLSLFAFPASADTVVGGHGVVYFAYDRGSYSSEIPTSDSNNWYIPARQFKTPISLYNLNPTLVDSQLANMRASGMDYVVLQFNLAELAPCIASGACNSGFPDDWTWGYLIDSSLGKPHPTHMDNLRAMLVKIRDLGFRNVIFRFNDGRASGWASWNETEYSHAWNYIVNVHVTADELLRDSATGAIYDLGGEAPGTPCNADVPNCPATAYLQRLWSDYTFVFGSDDTVGFSAIAVPARVQAQFAVYGNRPPSRHAYTAYGNVYTGLQDIYNNMPTAERSKPVMLIETYQNDPLTALQISDFLAAHPDFHLFAVTEWPATRDPICSGCDGNVRDSSLAALNTTTQLSLMGRIVAHFSQESDLPNLMSFSDVNCAATTNPTCTVQGNLTFAPIDTRLAYQVYITTPGQPRKLWTCMSATNPVLASWITRNLEYQFAYYRTSACSTDVSGQKPDATTRLFVR</sequence>
<organism evidence="2 3">
    <name type="scientific">Luteibacter flocculans</name>
    <dbReference type="NCBI Taxonomy" id="2780091"/>
    <lineage>
        <taxon>Bacteria</taxon>
        <taxon>Pseudomonadati</taxon>
        <taxon>Pseudomonadota</taxon>
        <taxon>Gammaproteobacteria</taxon>
        <taxon>Lysobacterales</taxon>
        <taxon>Rhodanobacteraceae</taxon>
        <taxon>Luteibacter</taxon>
    </lineage>
</organism>
<reference evidence="2" key="1">
    <citation type="submission" date="2020-10" db="EMBL/GenBank/DDBJ databases">
        <title>Whole-genome sequence of Luteibacter sp. EIF3.</title>
        <authorList>
            <person name="Friedrich I."/>
            <person name="Hertel R."/>
            <person name="Daniel R."/>
        </authorList>
    </citation>
    <scope>NUCLEOTIDE SEQUENCE</scope>
    <source>
        <strain evidence="2">EIF3</strain>
    </source>
</reference>
<evidence type="ECO:0000313" key="2">
    <source>
        <dbReference type="EMBL" id="URL57022.1"/>
    </source>
</evidence>
<gene>
    <name evidence="2" type="ORF">IM816_10135</name>
</gene>
<evidence type="ECO:0000313" key="3">
    <source>
        <dbReference type="Proteomes" id="UP001056681"/>
    </source>
</evidence>
<accession>A0ABY4SZ87</accession>
<keyword evidence="1" id="KW-0732">Signal</keyword>
<dbReference type="Proteomes" id="UP001056681">
    <property type="component" value="Chromosome"/>
</dbReference>
<protein>
    <submittedName>
        <fullName evidence="2">Uncharacterized protein</fullName>
    </submittedName>
</protein>
<keyword evidence="3" id="KW-1185">Reference proteome</keyword>
<evidence type="ECO:0000256" key="1">
    <source>
        <dbReference type="SAM" id="SignalP"/>
    </source>
</evidence>
<dbReference type="EMBL" id="CP063231">
    <property type="protein sequence ID" value="URL57022.1"/>
    <property type="molecule type" value="Genomic_DNA"/>
</dbReference>
<name>A0ABY4SZ87_9GAMM</name>
<feature type="chain" id="PRO_5046132486" evidence="1">
    <location>
        <begin position="24"/>
        <end position="471"/>
    </location>
</feature>
<feature type="signal peptide" evidence="1">
    <location>
        <begin position="1"/>
        <end position="23"/>
    </location>
</feature>
<proteinExistence type="predicted"/>
<dbReference type="RefSeq" id="WP_250337984.1">
    <property type="nucleotide sequence ID" value="NZ_CP063231.1"/>
</dbReference>